<evidence type="ECO:0000313" key="1">
    <source>
        <dbReference type="EMBL" id="MCP2331352.1"/>
    </source>
</evidence>
<dbReference type="EMBL" id="AUBJ02000001">
    <property type="protein sequence ID" value="MCP2331352.1"/>
    <property type="molecule type" value="Genomic_DNA"/>
</dbReference>
<reference evidence="1 2" key="2">
    <citation type="submission" date="2022-06" db="EMBL/GenBank/DDBJ databases">
        <title>Genomic Encyclopedia of Type Strains, Phase I: the one thousand microbial genomes (KMG-I) project.</title>
        <authorList>
            <person name="Kyrpides N."/>
        </authorList>
    </citation>
    <scope>NUCLEOTIDE SEQUENCE [LARGE SCALE GENOMIC DNA]</scope>
    <source>
        <strain evidence="1 2">DSM 43889</strain>
    </source>
</reference>
<reference evidence="1 2" key="1">
    <citation type="submission" date="2013-07" db="EMBL/GenBank/DDBJ databases">
        <authorList>
            <consortium name="DOE Joint Genome Institute"/>
            <person name="Reeve W."/>
            <person name="Huntemann M."/>
            <person name="Han J."/>
            <person name="Chen A."/>
            <person name="Kyrpides N."/>
            <person name="Mavromatis K."/>
            <person name="Markowitz V."/>
            <person name="Palaniappan K."/>
            <person name="Ivanova N."/>
            <person name="Schaumberg A."/>
            <person name="Pati A."/>
            <person name="Liolios K."/>
            <person name="Nordberg H.P."/>
            <person name="Cantor M.N."/>
            <person name="Hua S.X."/>
            <person name="Woyke T."/>
        </authorList>
    </citation>
    <scope>NUCLEOTIDE SEQUENCE [LARGE SCALE GENOMIC DNA]</scope>
    <source>
        <strain evidence="1 2">DSM 43889</strain>
    </source>
</reference>
<comment type="caution">
    <text evidence="1">The sequence shown here is derived from an EMBL/GenBank/DDBJ whole genome shotgun (WGS) entry which is preliminary data.</text>
</comment>
<evidence type="ECO:0000313" key="2">
    <source>
        <dbReference type="Proteomes" id="UP000791080"/>
    </source>
</evidence>
<organism evidence="1 2">
    <name type="scientific">Actinoalloteichus caeruleus DSM 43889</name>
    <dbReference type="NCBI Taxonomy" id="1120930"/>
    <lineage>
        <taxon>Bacteria</taxon>
        <taxon>Bacillati</taxon>
        <taxon>Actinomycetota</taxon>
        <taxon>Actinomycetes</taxon>
        <taxon>Pseudonocardiales</taxon>
        <taxon>Pseudonocardiaceae</taxon>
        <taxon>Actinoalloteichus</taxon>
        <taxon>Actinoalloteichus cyanogriseus</taxon>
    </lineage>
</organism>
<accession>A0ABT1JFS7</accession>
<dbReference type="Proteomes" id="UP000791080">
    <property type="component" value="Unassembled WGS sequence"/>
</dbReference>
<protein>
    <submittedName>
        <fullName evidence="1">Uncharacterized protein</fullName>
    </submittedName>
</protein>
<proteinExistence type="predicted"/>
<keyword evidence="2" id="KW-1185">Reference proteome</keyword>
<sequence>MGEVRRVA</sequence>
<gene>
    <name evidence="1" type="ORF">G443_001622</name>
</gene>
<name>A0ABT1JFS7_ACTCY</name>